<dbReference type="PANTHER" id="PTHR31286:SF180">
    <property type="entry name" value="OS10G0362600 PROTEIN"/>
    <property type="match status" value="1"/>
</dbReference>
<evidence type="ECO:0000313" key="4">
    <source>
        <dbReference type="Proteomes" id="UP001231189"/>
    </source>
</evidence>
<feature type="region of interest" description="Disordered" evidence="1">
    <location>
        <begin position="539"/>
        <end position="570"/>
    </location>
</feature>
<dbReference type="AlphaFoldDB" id="A0AAD8VPJ1"/>
<organism evidence="3 4">
    <name type="scientific">Lolium multiflorum</name>
    <name type="common">Italian ryegrass</name>
    <name type="synonym">Lolium perenne subsp. multiflorum</name>
    <dbReference type="NCBI Taxonomy" id="4521"/>
    <lineage>
        <taxon>Eukaryota</taxon>
        <taxon>Viridiplantae</taxon>
        <taxon>Streptophyta</taxon>
        <taxon>Embryophyta</taxon>
        <taxon>Tracheophyta</taxon>
        <taxon>Spermatophyta</taxon>
        <taxon>Magnoliopsida</taxon>
        <taxon>Liliopsida</taxon>
        <taxon>Poales</taxon>
        <taxon>Poaceae</taxon>
        <taxon>BOP clade</taxon>
        <taxon>Pooideae</taxon>
        <taxon>Poodae</taxon>
        <taxon>Poeae</taxon>
        <taxon>Poeae Chloroplast Group 2 (Poeae type)</taxon>
        <taxon>Loliodinae</taxon>
        <taxon>Loliinae</taxon>
        <taxon>Lolium</taxon>
    </lineage>
</organism>
<feature type="region of interest" description="Disordered" evidence="1">
    <location>
        <begin position="459"/>
        <end position="482"/>
    </location>
</feature>
<evidence type="ECO:0000256" key="1">
    <source>
        <dbReference type="SAM" id="MobiDB-lite"/>
    </source>
</evidence>
<reference evidence="3" key="1">
    <citation type="submission" date="2023-07" db="EMBL/GenBank/DDBJ databases">
        <title>A chromosome-level genome assembly of Lolium multiflorum.</title>
        <authorList>
            <person name="Chen Y."/>
            <person name="Copetti D."/>
            <person name="Kolliker R."/>
            <person name="Studer B."/>
        </authorList>
    </citation>
    <scope>NUCLEOTIDE SEQUENCE</scope>
    <source>
        <strain evidence="3">02402/16</strain>
        <tissue evidence="3">Leaf</tissue>
    </source>
</reference>
<evidence type="ECO:0000313" key="3">
    <source>
        <dbReference type="EMBL" id="KAK1612951.1"/>
    </source>
</evidence>
<dbReference type="InterPro" id="IPR025836">
    <property type="entry name" value="Zn_knuckle_CX2CX4HX4C"/>
</dbReference>
<gene>
    <name evidence="3" type="ORF">QYE76_036624</name>
</gene>
<dbReference type="Proteomes" id="UP001231189">
    <property type="component" value="Unassembled WGS sequence"/>
</dbReference>
<evidence type="ECO:0000259" key="2">
    <source>
        <dbReference type="Pfam" id="PF14392"/>
    </source>
</evidence>
<feature type="region of interest" description="Disordered" evidence="1">
    <location>
        <begin position="388"/>
        <end position="436"/>
    </location>
</feature>
<dbReference type="Pfam" id="PF14392">
    <property type="entry name" value="zf-CCHC_4"/>
    <property type="match status" value="1"/>
</dbReference>
<accession>A0AAD8VPJ1</accession>
<sequence>MSTPPSPVYVPRNKAYWNEDPERNSILPVASGEASADATVAAGVLVAPRRRKGKEPIDEMGTELEKKPIVINMAKARGAVRRRFLAVGVFLSVMAITSKNLVEAMCKVCKIRGHLDSSQLLDRRFILEFSEEGDFNHVTKGGPWRFREDAVLVDALKEGDDPETVPFTTVPIWVQFKRIPFYLLSKQLARDLGSRVGSLICIDENSRGDICNKFIRARVHLPIDQALQRWIPIIYGITVDDDDEVIVSVHYERLPTFCLFCGLIGHRNNECNLTDNMKRKSYSPELRVDPILKEDPRRWFLPEFTGQTQQQHAAAISWRTPRPSSLKEGPTRQLAIIARVTDEVGKLSVKDQPTPEVALSMIATDTQGCTNIPAAPTDTIAQVCTNTPPAPDTLTPRRDQVGSNMAPARPEAQRSGPVLSATEDRAATAKHTQKSCATWKRVQRNESLAMTSNIKSLTTQGWSLGAPRERPEVDEDDIPKEPMTKRILMQVPSLGTCLGKENLAKLRQDEDKDAPILRGQGSVDAEKSLTTEQIACGVVEEDKAKDEEVATSPGAASTLTGAEERACQEQ</sequence>
<feature type="domain" description="Zinc knuckle CX2CX4HX4C" evidence="2">
    <location>
        <begin position="243"/>
        <end position="272"/>
    </location>
</feature>
<keyword evidence="4" id="KW-1185">Reference proteome</keyword>
<comment type="caution">
    <text evidence="3">The sequence shown here is derived from an EMBL/GenBank/DDBJ whole genome shotgun (WGS) entry which is preliminary data.</text>
</comment>
<dbReference type="InterPro" id="IPR040256">
    <property type="entry name" value="At4g02000-like"/>
</dbReference>
<proteinExistence type="predicted"/>
<dbReference type="EMBL" id="JAUUTY010000007">
    <property type="protein sequence ID" value="KAK1612951.1"/>
    <property type="molecule type" value="Genomic_DNA"/>
</dbReference>
<dbReference type="PANTHER" id="PTHR31286">
    <property type="entry name" value="GLYCINE-RICH CELL WALL STRUCTURAL PROTEIN 1.8-LIKE"/>
    <property type="match status" value="1"/>
</dbReference>
<name>A0AAD8VPJ1_LOLMU</name>
<protein>
    <recommendedName>
        <fullName evidence="2">Zinc knuckle CX2CX4HX4C domain-containing protein</fullName>
    </recommendedName>
</protein>